<feature type="transmembrane region" description="Helical" evidence="7">
    <location>
        <begin position="171"/>
        <end position="190"/>
    </location>
</feature>
<feature type="transmembrane region" description="Helical" evidence="7">
    <location>
        <begin position="20"/>
        <end position="38"/>
    </location>
</feature>
<evidence type="ECO:0000256" key="7">
    <source>
        <dbReference type="SAM" id="Phobius"/>
    </source>
</evidence>
<keyword evidence="9" id="KW-1185">Reference proteome</keyword>
<protein>
    <recommendedName>
        <fullName evidence="10">Lipopolysaccharide biosynthesis protein</fullName>
    </recommendedName>
</protein>
<feature type="transmembrane region" description="Helical" evidence="7">
    <location>
        <begin position="80"/>
        <end position="108"/>
    </location>
</feature>
<evidence type="ECO:0000256" key="2">
    <source>
        <dbReference type="ARBA" id="ARBA00007430"/>
    </source>
</evidence>
<feature type="transmembrane region" description="Helical" evidence="7">
    <location>
        <begin position="148"/>
        <end position="165"/>
    </location>
</feature>
<feature type="transmembrane region" description="Helical" evidence="7">
    <location>
        <begin position="211"/>
        <end position="233"/>
    </location>
</feature>
<name>A0A1E7Q713_9GAMM</name>
<evidence type="ECO:0000256" key="4">
    <source>
        <dbReference type="ARBA" id="ARBA00022692"/>
    </source>
</evidence>
<comment type="similarity">
    <text evidence="2">Belongs to the polysaccharide synthase family.</text>
</comment>
<dbReference type="STRING" id="1628148.BI198_10660"/>
<dbReference type="PANTHER" id="PTHR30250:SF10">
    <property type="entry name" value="LIPOPOLYSACCHARIDE BIOSYNTHESIS PROTEIN WZXC"/>
    <property type="match status" value="1"/>
</dbReference>
<sequence>MDNIIARSRTAFRWTLTFRVMSQIFTWFASLFVIRLLTPADYGIIAIVETVSMLTLQLASAGLGNALIRQDNLSTTFIRKILGLLIVFNLTLATLQFALAQQIALFYAQPELEIVLKVMTVGFLLSPWVIVASNLLAKEMNFKSRSKIDFIASVCGSISALAMAYLGMGYWSLILANLAVLFFRFIGYNIELKKIYWPSINFSGTSDAIKFGATLAATGILFTVFMKVDILIAGQF</sequence>
<dbReference type="RefSeq" id="WP_070049544.1">
    <property type="nucleotide sequence ID" value="NZ_MKEK01000001.1"/>
</dbReference>
<feature type="transmembrane region" description="Helical" evidence="7">
    <location>
        <begin position="114"/>
        <end position="136"/>
    </location>
</feature>
<dbReference type="InterPro" id="IPR050833">
    <property type="entry name" value="Poly_Biosynth_Transport"/>
</dbReference>
<comment type="caution">
    <text evidence="8">The sequence shown here is derived from an EMBL/GenBank/DDBJ whole genome shotgun (WGS) entry which is preliminary data.</text>
</comment>
<keyword evidence="3" id="KW-1003">Cell membrane</keyword>
<dbReference type="Pfam" id="PF13440">
    <property type="entry name" value="Polysacc_synt_3"/>
    <property type="match status" value="1"/>
</dbReference>
<dbReference type="PANTHER" id="PTHR30250">
    <property type="entry name" value="PST FAMILY PREDICTED COLANIC ACID TRANSPORTER"/>
    <property type="match status" value="1"/>
</dbReference>
<dbReference type="EMBL" id="MKEK01000001">
    <property type="protein sequence ID" value="OEY69975.1"/>
    <property type="molecule type" value="Genomic_DNA"/>
</dbReference>
<dbReference type="Proteomes" id="UP000242258">
    <property type="component" value="Unassembled WGS sequence"/>
</dbReference>
<keyword evidence="6 7" id="KW-0472">Membrane</keyword>
<proteinExistence type="inferred from homology"/>
<accession>A0A1E7Q713</accession>
<feature type="transmembrane region" description="Helical" evidence="7">
    <location>
        <begin position="44"/>
        <end position="68"/>
    </location>
</feature>
<evidence type="ECO:0000256" key="5">
    <source>
        <dbReference type="ARBA" id="ARBA00022989"/>
    </source>
</evidence>
<keyword evidence="5 7" id="KW-1133">Transmembrane helix</keyword>
<comment type="subcellular location">
    <subcellularLocation>
        <location evidence="1">Cell membrane</location>
        <topology evidence="1">Multi-pass membrane protein</topology>
    </subcellularLocation>
</comment>
<dbReference type="AlphaFoldDB" id="A0A1E7Q713"/>
<evidence type="ECO:0000256" key="1">
    <source>
        <dbReference type="ARBA" id="ARBA00004651"/>
    </source>
</evidence>
<reference evidence="9" key="1">
    <citation type="submission" date="2016-09" db="EMBL/GenBank/DDBJ databases">
        <authorList>
            <person name="Wan X."/>
            <person name="Hou S."/>
        </authorList>
    </citation>
    <scope>NUCLEOTIDE SEQUENCE [LARGE SCALE GENOMIC DNA]</scope>
    <source>
        <strain evidence="9">KH87</strain>
    </source>
</reference>
<evidence type="ECO:0000256" key="3">
    <source>
        <dbReference type="ARBA" id="ARBA00022475"/>
    </source>
</evidence>
<evidence type="ECO:0000313" key="8">
    <source>
        <dbReference type="EMBL" id="OEY69975.1"/>
    </source>
</evidence>
<evidence type="ECO:0000313" key="9">
    <source>
        <dbReference type="Proteomes" id="UP000242258"/>
    </source>
</evidence>
<dbReference type="GO" id="GO:0005886">
    <property type="term" value="C:plasma membrane"/>
    <property type="evidence" value="ECO:0007669"/>
    <property type="project" value="UniProtKB-SubCell"/>
</dbReference>
<evidence type="ECO:0008006" key="10">
    <source>
        <dbReference type="Google" id="ProtNLM"/>
    </source>
</evidence>
<evidence type="ECO:0000256" key="6">
    <source>
        <dbReference type="ARBA" id="ARBA00023136"/>
    </source>
</evidence>
<keyword evidence="4 7" id="KW-0812">Transmembrane</keyword>
<gene>
    <name evidence="8" type="ORF">BI198_10660</name>
</gene>
<organism evidence="8 9">
    <name type="scientific">Rheinheimera salexigens</name>
    <dbReference type="NCBI Taxonomy" id="1628148"/>
    <lineage>
        <taxon>Bacteria</taxon>
        <taxon>Pseudomonadati</taxon>
        <taxon>Pseudomonadota</taxon>
        <taxon>Gammaproteobacteria</taxon>
        <taxon>Chromatiales</taxon>
        <taxon>Chromatiaceae</taxon>
        <taxon>Rheinheimera</taxon>
    </lineage>
</organism>